<dbReference type="SUPFAM" id="SSF51735">
    <property type="entry name" value="NAD(P)-binding Rossmann-fold domains"/>
    <property type="match status" value="1"/>
</dbReference>
<dbReference type="InterPro" id="IPR014776">
    <property type="entry name" value="4pyrrole_Mease_sub2"/>
</dbReference>
<evidence type="ECO:0000256" key="10">
    <source>
        <dbReference type="ARBA" id="ARBA00023244"/>
    </source>
</evidence>
<evidence type="ECO:0000256" key="4">
    <source>
        <dbReference type="ARBA" id="ARBA00022603"/>
    </source>
</evidence>
<evidence type="ECO:0000313" key="20">
    <source>
        <dbReference type="Proteomes" id="UP000030960"/>
    </source>
</evidence>
<feature type="domain" description="Sirohaem synthase dimerisation" evidence="18">
    <location>
        <begin position="151"/>
        <end position="201"/>
    </location>
</feature>
<feature type="region of interest" description="Disordered" evidence="16">
    <location>
        <begin position="463"/>
        <end position="485"/>
    </location>
</feature>
<evidence type="ECO:0000256" key="16">
    <source>
        <dbReference type="SAM" id="MobiDB-lite"/>
    </source>
</evidence>
<evidence type="ECO:0000256" key="6">
    <source>
        <dbReference type="ARBA" id="ARBA00022691"/>
    </source>
</evidence>
<dbReference type="GO" id="GO:0051266">
    <property type="term" value="F:sirohydrochlorin ferrochelatase activity"/>
    <property type="evidence" value="ECO:0007669"/>
    <property type="project" value="InterPro"/>
</dbReference>
<dbReference type="InterPro" id="IPR014777">
    <property type="entry name" value="4pyrrole_Mease_sub1"/>
</dbReference>
<dbReference type="Gene3D" id="3.40.50.720">
    <property type="entry name" value="NAD(P)-binding Rossmann-like Domain"/>
    <property type="match status" value="1"/>
</dbReference>
<dbReference type="AlphaFoldDB" id="A0A0B3SKI4"/>
<dbReference type="GO" id="GO:0004851">
    <property type="term" value="F:uroporphyrin-III C-methyltransferase activity"/>
    <property type="evidence" value="ECO:0007669"/>
    <property type="project" value="InterPro"/>
</dbReference>
<dbReference type="NCBIfam" id="TIGR01470">
    <property type="entry name" value="cysG_Nterm"/>
    <property type="match status" value="1"/>
</dbReference>
<dbReference type="Proteomes" id="UP000030960">
    <property type="component" value="Unassembled WGS sequence"/>
</dbReference>
<evidence type="ECO:0000256" key="3">
    <source>
        <dbReference type="ARBA" id="ARBA00022573"/>
    </source>
</evidence>
<dbReference type="Pfam" id="PF00590">
    <property type="entry name" value="TP_methylase"/>
    <property type="match status" value="1"/>
</dbReference>
<dbReference type="OrthoDB" id="9815856at2"/>
<dbReference type="STRING" id="561184.SAMN05216376_102379"/>
<dbReference type="GO" id="GO:0051287">
    <property type="term" value="F:NAD binding"/>
    <property type="evidence" value="ECO:0007669"/>
    <property type="project" value="InterPro"/>
</dbReference>
<dbReference type="PROSITE" id="PS00839">
    <property type="entry name" value="SUMT_1"/>
    <property type="match status" value="1"/>
</dbReference>
<evidence type="ECO:0000256" key="7">
    <source>
        <dbReference type="ARBA" id="ARBA00023002"/>
    </source>
</evidence>
<keyword evidence="6" id="KW-0949">S-adenosyl-L-methionine</keyword>
<protein>
    <submittedName>
        <fullName evidence="19">Siroheme synthase CysG</fullName>
    </submittedName>
</protein>
<dbReference type="InterPro" id="IPR012409">
    <property type="entry name" value="Sirohaem_synth"/>
</dbReference>
<dbReference type="GO" id="GO:0032259">
    <property type="term" value="P:methylation"/>
    <property type="evidence" value="ECO:0007669"/>
    <property type="project" value="UniProtKB-KW"/>
</dbReference>
<dbReference type="Pfam" id="PF10414">
    <property type="entry name" value="CysG_dimeriser"/>
    <property type="match status" value="1"/>
</dbReference>
<evidence type="ECO:0000256" key="9">
    <source>
        <dbReference type="ARBA" id="ARBA00023239"/>
    </source>
</evidence>
<name>A0A0B3SKI4_9RHOB</name>
<dbReference type="NCBIfam" id="NF004790">
    <property type="entry name" value="PRK06136.1"/>
    <property type="match status" value="1"/>
</dbReference>
<dbReference type="FunFam" id="3.40.1010.10:FF:000001">
    <property type="entry name" value="Siroheme synthase"/>
    <property type="match status" value="1"/>
</dbReference>
<dbReference type="InterPro" id="IPR019478">
    <property type="entry name" value="Sirohaem_synthase_dimer_dom"/>
</dbReference>
<comment type="similarity">
    <text evidence="2 15">Belongs to the precorrin methyltransferase family.</text>
</comment>
<dbReference type="PANTHER" id="PTHR45790:SF3">
    <property type="entry name" value="S-ADENOSYL-L-METHIONINE-DEPENDENT UROPORPHYRINOGEN III METHYLTRANSFERASE, CHLOROPLASTIC"/>
    <property type="match status" value="1"/>
</dbReference>
<keyword evidence="9" id="KW-0456">Lyase</keyword>
<accession>A0A0B3SKI4</accession>
<comment type="pathway">
    <text evidence="12">Porphyrin-containing compound metabolism; siroheme biosynthesis; precorrin-2 from uroporphyrinogen III: step 1/1.</text>
</comment>
<reference evidence="19 20" key="1">
    <citation type="submission" date="2014-10" db="EMBL/GenBank/DDBJ databases">
        <title>Genome sequence of Ponticoccus sp. strain UMTAT08 isolated from clonal culture of toxic dinoflagellate Alexandrium tamiyavanichii.</title>
        <authorList>
            <person name="Gan H.Y."/>
            <person name="Muhd D.-D."/>
            <person name="Mohd Noor M.E."/>
            <person name="Yeong Y.S."/>
            <person name="Usup G."/>
        </authorList>
    </citation>
    <scope>NUCLEOTIDE SEQUENCE [LARGE SCALE GENOMIC DNA]</scope>
    <source>
        <strain evidence="19 20">UMTAT08</strain>
    </source>
</reference>
<evidence type="ECO:0000256" key="13">
    <source>
        <dbReference type="ARBA" id="ARBA00047561"/>
    </source>
</evidence>
<feature type="active site" description="Proton acceptor" evidence="14">
    <location>
        <position position="248"/>
    </location>
</feature>
<feature type="compositionally biased region" description="Polar residues" evidence="16">
    <location>
        <begin position="465"/>
        <end position="485"/>
    </location>
</feature>
<dbReference type="InterPro" id="IPR006367">
    <property type="entry name" value="Sirohaem_synthase_N"/>
</dbReference>
<dbReference type="PIRSF" id="PIRSF036426">
    <property type="entry name" value="Sirohaem_synth"/>
    <property type="match status" value="1"/>
</dbReference>
<dbReference type="CDD" id="cd11642">
    <property type="entry name" value="SUMT"/>
    <property type="match status" value="1"/>
</dbReference>
<dbReference type="PATRIC" id="fig|1515334.3.peg.4456"/>
<evidence type="ECO:0000256" key="14">
    <source>
        <dbReference type="PIRSR" id="PIRSR036426-1"/>
    </source>
</evidence>
<dbReference type="GO" id="GO:0009236">
    <property type="term" value="P:cobalamin biosynthetic process"/>
    <property type="evidence" value="ECO:0007669"/>
    <property type="project" value="UniProtKB-KW"/>
</dbReference>
<evidence type="ECO:0000256" key="1">
    <source>
        <dbReference type="ARBA" id="ARBA00005010"/>
    </source>
</evidence>
<dbReference type="EMBL" id="JSUQ01000020">
    <property type="protein sequence ID" value="KHQ51054.1"/>
    <property type="molecule type" value="Genomic_DNA"/>
</dbReference>
<comment type="pathway">
    <text evidence="1">Porphyrin-containing compound metabolism; siroheme biosynthesis; sirohydrochlorin from precorrin-2: step 1/1.</text>
</comment>
<dbReference type="Pfam" id="PF13241">
    <property type="entry name" value="NAD_binding_7"/>
    <property type="match status" value="1"/>
</dbReference>
<keyword evidence="8" id="KW-0520">NAD</keyword>
<dbReference type="InterPro" id="IPR050161">
    <property type="entry name" value="Siro_Cobalamin_biosynth"/>
</dbReference>
<proteinExistence type="inferred from homology"/>
<keyword evidence="20" id="KW-1185">Reference proteome</keyword>
<comment type="catalytic activity">
    <reaction evidence="13">
        <text>precorrin-2 + NAD(+) = sirohydrochlorin + NADH + 2 H(+)</text>
        <dbReference type="Rhea" id="RHEA:15613"/>
        <dbReference type="ChEBI" id="CHEBI:15378"/>
        <dbReference type="ChEBI" id="CHEBI:57540"/>
        <dbReference type="ChEBI" id="CHEBI:57945"/>
        <dbReference type="ChEBI" id="CHEBI:58351"/>
        <dbReference type="ChEBI" id="CHEBI:58827"/>
        <dbReference type="EC" id="1.3.1.76"/>
    </reaction>
</comment>
<keyword evidence="10" id="KW-0627">Porphyrin biosynthesis</keyword>
<evidence type="ECO:0000256" key="12">
    <source>
        <dbReference type="ARBA" id="ARBA00025705"/>
    </source>
</evidence>
<keyword evidence="11" id="KW-0511">Multifunctional enzyme</keyword>
<dbReference type="GO" id="GO:0043115">
    <property type="term" value="F:precorrin-2 dehydrogenase activity"/>
    <property type="evidence" value="ECO:0007669"/>
    <property type="project" value="UniProtKB-EC"/>
</dbReference>
<feature type="domain" description="Tetrapyrrole methylase" evidence="17">
    <location>
        <begin position="218"/>
        <end position="427"/>
    </location>
</feature>
<dbReference type="SUPFAM" id="SSF53790">
    <property type="entry name" value="Tetrapyrrole methylase"/>
    <property type="match status" value="1"/>
</dbReference>
<evidence type="ECO:0000256" key="8">
    <source>
        <dbReference type="ARBA" id="ARBA00023027"/>
    </source>
</evidence>
<dbReference type="PROSITE" id="PS00840">
    <property type="entry name" value="SUMT_2"/>
    <property type="match status" value="1"/>
</dbReference>
<evidence type="ECO:0000256" key="11">
    <source>
        <dbReference type="ARBA" id="ARBA00023268"/>
    </source>
</evidence>
<dbReference type="NCBIfam" id="NF007922">
    <property type="entry name" value="PRK10637.1"/>
    <property type="match status" value="1"/>
</dbReference>
<dbReference type="InterPro" id="IPR036291">
    <property type="entry name" value="NAD(P)-bd_dom_sf"/>
</dbReference>
<evidence type="ECO:0000256" key="2">
    <source>
        <dbReference type="ARBA" id="ARBA00005879"/>
    </source>
</evidence>
<dbReference type="InterPro" id="IPR000878">
    <property type="entry name" value="4pyrrol_Mease"/>
</dbReference>
<dbReference type="InterPro" id="IPR035996">
    <property type="entry name" value="4pyrrol_Methylase_sf"/>
</dbReference>
<dbReference type="InterPro" id="IPR006366">
    <property type="entry name" value="CobA/CysG_C"/>
</dbReference>
<dbReference type="UniPathway" id="UPA00262">
    <property type="reaction ID" value="UER00211"/>
</dbReference>
<dbReference type="Gene3D" id="3.30.160.110">
    <property type="entry name" value="Siroheme synthase, domain 2"/>
    <property type="match status" value="1"/>
</dbReference>
<keyword evidence="4 15" id="KW-0489">Methyltransferase</keyword>
<gene>
    <name evidence="19" type="ORF">OA50_04424</name>
</gene>
<evidence type="ECO:0000259" key="18">
    <source>
        <dbReference type="Pfam" id="PF10414"/>
    </source>
</evidence>
<evidence type="ECO:0000256" key="5">
    <source>
        <dbReference type="ARBA" id="ARBA00022679"/>
    </source>
</evidence>
<dbReference type="PANTHER" id="PTHR45790">
    <property type="entry name" value="SIROHEME SYNTHASE-RELATED"/>
    <property type="match status" value="1"/>
</dbReference>
<comment type="caution">
    <text evidence="19">The sequence shown here is derived from an EMBL/GenBank/DDBJ whole genome shotgun (WGS) entry which is preliminary data.</text>
</comment>
<keyword evidence="3" id="KW-0169">Cobalamin biosynthesis</keyword>
<dbReference type="NCBIfam" id="TIGR01469">
    <property type="entry name" value="cobA_cysG_Cterm"/>
    <property type="match status" value="1"/>
</dbReference>
<sequence length="485" mass="51734">MQHFPIFLDLAGRRVIVSGGGDAALAKLRLLLKTEAQITVFAAQPDRQIITWAAEGVLTLVPRALEPGDTLCAVLFYGANEDAVEDARAAALARSEGALVNVVDNLQDSQFITPAIVDRDPVTVAIGTEGAAPVLARAIKADLEERLPATLGTLARIGKTFRKMAEALPFGRARRDFWQDYYFNAGPRAITQGEEAVGQALDDLLARHLERDQRPGHISFVGAGPGDPDLLTLKARKALDAADVVIHDRLVPQPILELARREATMIDVGKTGFGPSTRQEDIDALIVKHGLEGAQVVRLKGGDCTVFGRLDEEIEAVLAAGLSYDVVPGITAASAAVASIGQSITKRGRNASARVMTGHDMQGFADHDWRSLARPGEVAAIYMGKRAAHFLQGRLMMHGAAPDTPVTVVENASRPDQRVLDTTLDRLATDLGAAGFDGPALMLYGLAPRDGLPVTSFDQEAYQWPASSHPKSSPQTPSSLATSSI</sequence>
<dbReference type="SUPFAM" id="SSF75615">
    <property type="entry name" value="Siroheme synthase middle domains-like"/>
    <property type="match status" value="1"/>
</dbReference>
<keyword evidence="7" id="KW-0560">Oxidoreductase</keyword>
<evidence type="ECO:0000259" key="17">
    <source>
        <dbReference type="Pfam" id="PF00590"/>
    </source>
</evidence>
<dbReference type="Gene3D" id="3.30.950.10">
    <property type="entry name" value="Methyltransferase, Cobalt-precorrin-4 Transmethylase, Domain 2"/>
    <property type="match status" value="1"/>
</dbReference>
<evidence type="ECO:0000256" key="15">
    <source>
        <dbReference type="RuleBase" id="RU003960"/>
    </source>
</evidence>
<evidence type="ECO:0000313" key="19">
    <source>
        <dbReference type="EMBL" id="KHQ51054.1"/>
    </source>
</evidence>
<dbReference type="GO" id="GO:0019354">
    <property type="term" value="P:siroheme biosynthetic process"/>
    <property type="evidence" value="ECO:0007669"/>
    <property type="project" value="UniProtKB-UniPathway"/>
</dbReference>
<dbReference type="InterPro" id="IPR003043">
    <property type="entry name" value="Uropor_MeTrfase_CS"/>
</dbReference>
<feature type="active site" description="Proton donor" evidence="14">
    <location>
        <position position="270"/>
    </location>
</feature>
<organism evidence="19 20">
    <name type="scientific">Mameliella alba</name>
    <dbReference type="NCBI Taxonomy" id="561184"/>
    <lineage>
        <taxon>Bacteria</taxon>
        <taxon>Pseudomonadati</taxon>
        <taxon>Pseudomonadota</taxon>
        <taxon>Alphaproteobacteria</taxon>
        <taxon>Rhodobacterales</taxon>
        <taxon>Roseobacteraceae</taxon>
        <taxon>Mameliella</taxon>
    </lineage>
</organism>
<dbReference type="RefSeq" id="WP_052244751.1">
    <property type="nucleotide sequence ID" value="NZ_JSUQ01000020.1"/>
</dbReference>
<keyword evidence="5 15" id="KW-0808">Transferase</keyword>
<dbReference type="Gene3D" id="3.40.1010.10">
    <property type="entry name" value="Cobalt-precorrin-4 Transmethylase, Domain 1"/>
    <property type="match status" value="1"/>
</dbReference>